<accession>A0ABP9CJD5</accession>
<comment type="caution">
    <text evidence="1">The sequence shown here is derived from an EMBL/GenBank/DDBJ whole genome shotgun (WGS) entry which is preliminary data.</text>
</comment>
<protein>
    <submittedName>
        <fullName evidence="1">Uncharacterized protein</fullName>
    </submittedName>
</protein>
<keyword evidence="2" id="KW-1185">Reference proteome</keyword>
<organism evidence="1 2">
    <name type="scientific">Tomitella cavernea</name>
    <dbReference type="NCBI Taxonomy" id="1387982"/>
    <lineage>
        <taxon>Bacteria</taxon>
        <taxon>Bacillati</taxon>
        <taxon>Actinomycetota</taxon>
        <taxon>Actinomycetes</taxon>
        <taxon>Mycobacteriales</taxon>
        <taxon>Tomitella</taxon>
    </lineage>
</organism>
<evidence type="ECO:0000313" key="2">
    <source>
        <dbReference type="Proteomes" id="UP001500839"/>
    </source>
</evidence>
<evidence type="ECO:0000313" key="1">
    <source>
        <dbReference type="EMBL" id="GAA4812485.1"/>
    </source>
</evidence>
<reference evidence="2" key="1">
    <citation type="journal article" date="2019" name="Int. J. Syst. Evol. Microbiol.">
        <title>The Global Catalogue of Microorganisms (GCM) 10K type strain sequencing project: providing services to taxonomists for standard genome sequencing and annotation.</title>
        <authorList>
            <consortium name="The Broad Institute Genomics Platform"/>
            <consortium name="The Broad Institute Genome Sequencing Center for Infectious Disease"/>
            <person name="Wu L."/>
            <person name="Ma J."/>
        </authorList>
    </citation>
    <scope>NUCLEOTIDE SEQUENCE [LARGE SCALE GENOMIC DNA]</scope>
    <source>
        <strain evidence="2">JCM 18542</strain>
    </source>
</reference>
<sequence>MLRQSDRPYVLPGDIGIDDALGDEIVAWTDCFQECLAEEYEDFDRRPRWAPGISAFDWYDEGRRIVAELRARFPDVQVLGQFGNYVFSVNEMRENVGRLPISMPGEVRSGYIGVRDFVAQNLYR</sequence>
<proteinExistence type="predicted"/>
<gene>
    <name evidence="1" type="ORF">GCM10023353_16610</name>
</gene>
<dbReference type="Proteomes" id="UP001500839">
    <property type="component" value="Unassembled WGS sequence"/>
</dbReference>
<dbReference type="EMBL" id="BAABKQ010000001">
    <property type="protein sequence ID" value="GAA4812485.1"/>
    <property type="molecule type" value="Genomic_DNA"/>
</dbReference>
<name>A0ABP9CJD5_9ACTN</name>